<dbReference type="Gene3D" id="3.40.50.740">
    <property type="match status" value="1"/>
</dbReference>
<organism evidence="10 11">
    <name type="scientific">Vibrio aerogenes CECT 7868</name>
    <dbReference type="NCBI Taxonomy" id="1216006"/>
    <lineage>
        <taxon>Bacteria</taxon>
        <taxon>Pseudomonadati</taxon>
        <taxon>Pseudomonadota</taxon>
        <taxon>Gammaproteobacteria</taxon>
        <taxon>Vibrionales</taxon>
        <taxon>Vibrionaceae</taxon>
        <taxon>Vibrio</taxon>
    </lineage>
</organism>
<dbReference type="AlphaFoldDB" id="A0A1M5YN98"/>
<keyword evidence="11" id="KW-1185">Reference proteome</keyword>
<dbReference type="STRING" id="1216006.VA7868_01884"/>
<accession>A0A1M5YN98</accession>
<dbReference type="PROSITE" id="PS00932">
    <property type="entry name" value="MOLYBDOPTERIN_PROK_3"/>
    <property type="match status" value="1"/>
</dbReference>
<dbReference type="PROSITE" id="PS51669">
    <property type="entry name" value="4FE4S_MOW_BIS_MGD"/>
    <property type="match status" value="1"/>
</dbReference>
<evidence type="ECO:0000313" key="10">
    <source>
        <dbReference type="EMBL" id="SHI13420.1"/>
    </source>
</evidence>
<dbReference type="EC" id="1.1.99.33" evidence="10"/>
<evidence type="ECO:0000256" key="6">
    <source>
        <dbReference type="ARBA" id="ARBA00023002"/>
    </source>
</evidence>
<dbReference type="Gene3D" id="2.20.25.90">
    <property type="entry name" value="ADC-like domains"/>
    <property type="match status" value="1"/>
</dbReference>
<dbReference type="NCBIfam" id="TIGR01591">
    <property type="entry name" value="Fdh-alpha"/>
    <property type="match status" value="1"/>
</dbReference>
<evidence type="ECO:0000256" key="5">
    <source>
        <dbReference type="ARBA" id="ARBA00022723"/>
    </source>
</evidence>
<name>A0A1M5YN98_9VIBR</name>
<dbReference type="Gene3D" id="2.40.40.20">
    <property type="match status" value="1"/>
</dbReference>
<evidence type="ECO:0000256" key="3">
    <source>
        <dbReference type="ARBA" id="ARBA00022485"/>
    </source>
</evidence>
<evidence type="ECO:0000313" key="11">
    <source>
        <dbReference type="Proteomes" id="UP000184608"/>
    </source>
</evidence>
<feature type="domain" description="4Fe-4S Mo/W bis-MGD-type" evidence="9">
    <location>
        <begin position="1"/>
        <end position="56"/>
    </location>
</feature>
<dbReference type="SUPFAM" id="SSF50692">
    <property type="entry name" value="ADC-like"/>
    <property type="match status" value="1"/>
</dbReference>
<dbReference type="InterPro" id="IPR006655">
    <property type="entry name" value="Mopterin_OxRdtase_prok_CS"/>
</dbReference>
<keyword evidence="5" id="KW-0479">Metal-binding</keyword>
<evidence type="ECO:0000259" key="9">
    <source>
        <dbReference type="PROSITE" id="PS51669"/>
    </source>
</evidence>
<sequence>MKKSIVVCPYCGTGCKLKLLVKDNKIVGAEPANGRTNEGQLCLKGYYGWDFLNDTKLLTPRLKQPMIRRSRESKLEAVSWDEAIDFAAEKLQSIKDKYGPDAIMTTGSARGPGNESNYVMQKFARAVIGTNNVDHCARVCHAPSVSGLESTVGNGAMSNSIPEIEETKCLLIFGYNVADSHPVIAKRIFKAKDNGAKVIVCDPRKIESVRIADQWLQLKNGANMALVNAIAYTLIDEDLYDKAYVQNFTEGFEEFRKIVMDYAPEKVEHITGLKGSDVRLAARTYAAASEAMILWGMGVTQFGQAVDVVRGLAALALMTGNFGRRGVGVGPVRGQNNVQGTCDLGMLPHQYPGYQSVKDDAIREKFEKAWGVKLSSEPGYRLTEVGHKVDEGACKAFYIFGEDPAQTEADLSAMRETMKKMELVIVQDIFMTKTAEMADIVFPSTSWGEHEGVYTCADRGFQRFYKAVTPPEGVKPDWEIFGLMATRMGYPMQYKNTEEIWDEMRSLAPLFAGASYEKMEGEKSVLWPCPTEDHPGTPFLFEDNKFATESGKALFIGAEWRPPLEKIDEEYPLILSTVREIGHYSCRSMTGNCTALATLADEPGFIQMNPEDAKALGIVDQQLVWVSSRRGKVITRANFSERVNKGAVYMTYQWWVGACNELTIEHVDPISSTPEFKFCAVKVESIEDQSWAENYVQVEYSNMKARLNSHVEYA</sequence>
<dbReference type="Proteomes" id="UP000184608">
    <property type="component" value="Unassembled WGS sequence"/>
</dbReference>
<dbReference type="InterPro" id="IPR050123">
    <property type="entry name" value="Prok_molybdopt-oxidoreductase"/>
</dbReference>
<comment type="cofactor">
    <cofactor evidence="1">
        <name>Mo-bis(molybdopterin guanine dinucleotide)</name>
        <dbReference type="ChEBI" id="CHEBI:60539"/>
    </cofactor>
</comment>
<dbReference type="PANTHER" id="PTHR43105:SF14">
    <property type="entry name" value="FORMATE DEHYDROGENASE H"/>
    <property type="match status" value="1"/>
</dbReference>
<dbReference type="GO" id="GO:0022904">
    <property type="term" value="P:respiratory electron transport chain"/>
    <property type="evidence" value="ECO:0007669"/>
    <property type="project" value="TreeGrafter"/>
</dbReference>
<dbReference type="InterPro" id="IPR006657">
    <property type="entry name" value="MoPterin_dinucl-bd_dom"/>
</dbReference>
<dbReference type="InterPro" id="IPR009010">
    <property type="entry name" value="Asp_de-COase-like_dom_sf"/>
</dbReference>
<dbReference type="InterPro" id="IPR006656">
    <property type="entry name" value="Mopterin_OxRdtase"/>
</dbReference>
<evidence type="ECO:0000256" key="7">
    <source>
        <dbReference type="ARBA" id="ARBA00023004"/>
    </source>
</evidence>
<dbReference type="EMBL" id="FQXZ01000015">
    <property type="protein sequence ID" value="SHI13420.1"/>
    <property type="molecule type" value="Genomic_DNA"/>
</dbReference>
<dbReference type="GO" id="GO:0008863">
    <property type="term" value="F:formate dehydrogenase (NAD+) activity"/>
    <property type="evidence" value="ECO:0007669"/>
    <property type="project" value="InterPro"/>
</dbReference>
<dbReference type="FunFam" id="3.40.228.10:FF:000002">
    <property type="entry name" value="Formate dehydrogenase subunit alpha"/>
    <property type="match status" value="1"/>
</dbReference>
<dbReference type="GO" id="GO:0015942">
    <property type="term" value="P:formate metabolic process"/>
    <property type="evidence" value="ECO:0007669"/>
    <property type="project" value="InterPro"/>
</dbReference>
<dbReference type="GO" id="GO:0003954">
    <property type="term" value="F:NADH dehydrogenase activity"/>
    <property type="evidence" value="ECO:0007669"/>
    <property type="project" value="TreeGrafter"/>
</dbReference>
<dbReference type="InterPro" id="IPR041925">
    <property type="entry name" value="CT_Formate-Dh_H"/>
</dbReference>
<evidence type="ECO:0000256" key="1">
    <source>
        <dbReference type="ARBA" id="ARBA00001942"/>
    </source>
</evidence>
<dbReference type="GO" id="GO:0051539">
    <property type="term" value="F:4 iron, 4 sulfur cluster binding"/>
    <property type="evidence" value="ECO:0007669"/>
    <property type="project" value="UniProtKB-KW"/>
</dbReference>
<evidence type="ECO:0000256" key="8">
    <source>
        <dbReference type="ARBA" id="ARBA00023014"/>
    </source>
</evidence>
<evidence type="ECO:0000256" key="2">
    <source>
        <dbReference type="ARBA" id="ARBA00001966"/>
    </source>
</evidence>
<dbReference type="Pfam" id="PF01568">
    <property type="entry name" value="Molydop_binding"/>
    <property type="match status" value="1"/>
</dbReference>
<dbReference type="GO" id="GO:0016020">
    <property type="term" value="C:membrane"/>
    <property type="evidence" value="ECO:0007669"/>
    <property type="project" value="TreeGrafter"/>
</dbReference>
<dbReference type="SUPFAM" id="SSF53706">
    <property type="entry name" value="Formate dehydrogenase/DMSO reductase, domains 1-3"/>
    <property type="match status" value="1"/>
</dbReference>
<dbReference type="GO" id="GO:0046872">
    <property type="term" value="F:metal ion binding"/>
    <property type="evidence" value="ECO:0007669"/>
    <property type="project" value="UniProtKB-KW"/>
</dbReference>
<dbReference type="CDD" id="cd02753">
    <property type="entry name" value="MopB_Formate-Dh-H"/>
    <property type="match status" value="1"/>
</dbReference>
<dbReference type="PANTHER" id="PTHR43105">
    <property type="entry name" value="RESPIRATORY NITRATE REDUCTASE"/>
    <property type="match status" value="1"/>
</dbReference>
<dbReference type="RefSeq" id="WP_073603562.1">
    <property type="nucleotide sequence ID" value="NZ_FQXZ01000015.1"/>
</dbReference>
<keyword evidence="7" id="KW-0408">Iron</keyword>
<dbReference type="Gene3D" id="3.40.228.10">
    <property type="entry name" value="Dimethylsulfoxide Reductase, domain 2"/>
    <property type="match status" value="1"/>
</dbReference>
<proteinExistence type="predicted"/>
<dbReference type="GO" id="GO:1990204">
    <property type="term" value="C:oxidoreductase complex"/>
    <property type="evidence" value="ECO:0007669"/>
    <property type="project" value="UniProtKB-ARBA"/>
</dbReference>
<dbReference type="InterPro" id="IPR041924">
    <property type="entry name" value="Formate_Dh-H_N"/>
</dbReference>
<keyword evidence="3" id="KW-0004">4Fe-4S</keyword>
<dbReference type="Pfam" id="PF04879">
    <property type="entry name" value="Molybdop_Fe4S4"/>
    <property type="match status" value="1"/>
</dbReference>
<dbReference type="InterPro" id="IPR006478">
    <property type="entry name" value="Formate_DH_asu"/>
</dbReference>
<gene>
    <name evidence="10" type="primary">fdhF_2</name>
    <name evidence="10" type="ORF">VA7868_01884</name>
</gene>
<protein>
    <submittedName>
        <fullName evidence="10">Formate dehydrogenase H</fullName>
        <ecNumber evidence="10">1.1.99.33</ecNumber>
    </submittedName>
</protein>
<evidence type="ECO:0000256" key="4">
    <source>
        <dbReference type="ARBA" id="ARBA00022505"/>
    </source>
</evidence>
<dbReference type="InterPro" id="IPR006963">
    <property type="entry name" value="Mopterin_OxRdtase_4Fe-4S_dom"/>
</dbReference>
<dbReference type="SMART" id="SM00926">
    <property type="entry name" value="Molybdop_Fe4S4"/>
    <property type="match status" value="1"/>
</dbReference>
<dbReference type="GO" id="GO:0043546">
    <property type="term" value="F:molybdopterin cofactor binding"/>
    <property type="evidence" value="ECO:0007669"/>
    <property type="project" value="InterPro"/>
</dbReference>
<keyword evidence="4" id="KW-0500">Molybdenum</keyword>
<dbReference type="OrthoDB" id="9810782at2"/>
<reference evidence="10 11" key="1">
    <citation type="submission" date="2016-11" db="EMBL/GenBank/DDBJ databases">
        <authorList>
            <person name="Jaros S."/>
            <person name="Januszkiewicz K."/>
            <person name="Wedrychowicz H."/>
        </authorList>
    </citation>
    <scope>NUCLEOTIDE SEQUENCE [LARGE SCALE GENOMIC DNA]</scope>
    <source>
        <strain evidence="10 11">CECT 7868</strain>
    </source>
</reference>
<dbReference type="FunFam" id="2.20.25.90:FF:000001">
    <property type="entry name" value="Formate dehydrogenase subunit alpha"/>
    <property type="match status" value="1"/>
</dbReference>
<keyword evidence="8" id="KW-0411">Iron-sulfur</keyword>
<keyword evidence="6 10" id="KW-0560">Oxidoreductase</keyword>
<dbReference type="CDD" id="cd02790">
    <property type="entry name" value="MopB_CT_Formate-Dh_H"/>
    <property type="match status" value="1"/>
</dbReference>
<dbReference type="PIRSF" id="PIRSF000144">
    <property type="entry name" value="CbbBc"/>
    <property type="match status" value="1"/>
</dbReference>
<comment type="cofactor">
    <cofactor evidence="2">
        <name>[4Fe-4S] cluster</name>
        <dbReference type="ChEBI" id="CHEBI:49883"/>
    </cofactor>
</comment>
<dbReference type="Pfam" id="PF00384">
    <property type="entry name" value="Molybdopterin"/>
    <property type="match status" value="1"/>
</dbReference>